<dbReference type="Pfam" id="PF05699">
    <property type="entry name" value="Dimer_Tnp_hAT"/>
    <property type="match status" value="1"/>
</dbReference>
<evidence type="ECO:0000256" key="5">
    <source>
        <dbReference type="ARBA" id="ARBA00023242"/>
    </source>
</evidence>
<evidence type="ECO:0000256" key="2">
    <source>
        <dbReference type="ARBA" id="ARBA00022723"/>
    </source>
</evidence>
<evidence type="ECO:0000256" key="4">
    <source>
        <dbReference type="ARBA" id="ARBA00022833"/>
    </source>
</evidence>
<dbReference type="EMBL" id="LR824545">
    <property type="protein sequence ID" value="CAH1637000.1"/>
    <property type="molecule type" value="Genomic_DNA"/>
</dbReference>
<gene>
    <name evidence="7" type="ORF">SPLIT_LOCUS2361</name>
</gene>
<evidence type="ECO:0000259" key="6">
    <source>
        <dbReference type="Pfam" id="PF05699"/>
    </source>
</evidence>
<keyword evidence="4" id="KW-0862">Zinc</keyword>
<evidence type="ECO:0000256" key="1">
    <source>
        <dbReference type="ARBA" id="ARBA00004123"/>
    </source>
</evidence>
<dbReference type="PANTHER" id="PTHR46481:SF10">
    <property type="entry name" value="ZINC FINGER BED DOMAIN-CONTAINING PROTEIN 39"/>
    <property type="match status" value="1"/>
</dbReference>
<protein>
    <recommendedName>
        <fullName evidence="6">HAT C-terminal dimerisation domain-containing protein</fullName>
    </recommendedName>
</protein>
<dbReference type="InterPro" id="IPR052035">
    <property type="entry name" value="ZnF_BED_domain_contain"/>
</dbReference>
<dbReference type="InterPro" id="IPR012337">
    <property type="entry name" value="RNaseH-like_sf"/>
</dbReference>
<sequence>MKKVGKSVKAYHQKCLAHGIQLAILDVLYKKTKTLTVQNDETQNIDDVSDDDENDDEKDENGTFNIIESSKLRRYEEVIYEHVINKVRKVAKLFRKSPTKQTILNKYVEEDFHRELKLIIDCKTRWSSLAEMLERFLKLKICVRKALIDIGSGIEFTESEYSTLEAISDSLNILKVTLEALCRRDANLLTADTALNFCLQKLNSLQTSLSVSLANSLCTRIKENRLIEASILQYLHNPSKYFENKLDPRAFNTFNNDEVTLSLKQLYERLNKVTTEKSIDSNYSENSNANDFNDIATAELTCLTAKEQLACELENLLKPQKIETQTSTHDLQTTLHVEKALFENGGDRGKHLNQCYNYLLSIPPTSVEAERAFSNAGYFCNKIRSSLSEKSLNALCFLRAYFKNEKC</sequence>
<dbReference type="PANTHER" id="PTHR46481">
    <property type="entry name" value="ZINC FINGER BED DOMAIN-CONTAINING PROTEIN 4"/>
    <property type="match status" value="1"/>
</dbReference>
<comment type="subcellular location">
    <subcellularLocation>
        <location evidence="1">Nucleus</location>
    </subcellularLocation>
</comment>
<keyword evidence="2" id="KW-0479">Metal-binding</keyword>
<dbReference type="AlphaFoldDB" id="A0A9P0HZS9"/>
<keyword evidence="8" id="KW-1185">Reference proteome</keyword>
<dbReference type="InterPro" id="IPR008906">
    <property type="entry name" value="HATC_C_dom"/>
</dbReference>
<name>A0A9P0HZS9_SPOLI</name>
<dbReference type="GO" id="GO:0008270">
    <property type="term" value="F:zinc ion binding"/>
    <property type="evidence" value="ECO:0007669"/>
    <property type="project" value="UniProtKB-KW"/>
</dbReference>
<organism evidence="7 8">
    <name type="scientific">Spodoptera littoralis</name>
    <name type="common">Egyptian cotton leafworm</name>
    <dbReference type="NCBI Taxonomy" id="7109"/>
    <lineage>
        <taxon>Eukaryota</taxon>
        <taxon>Metazoa</taxon>
        <taxon>Ecdysozoa</taxon>
        <taxon>Arthropoda</taxon>
        <taxon>Hexapoda</taxon>
        <taxon>Insecta</taxon>
        <taxon>Pterygota</taxon>
        <taxon>Neoptera</taxon>
        <taxon>Endopterygota</taxon>
        <taxon>Lepidoptera</taxon>
        <taxon>Glossata</taxon>
        <taxon>Ditrysia</taxon>
        <taxon>Noctuoidea</taxon>
        <taxon>Noctuidae</taxon>
        <taxon>Amphipyrinae</taxon>
        <taxon>Spodoptera</taxon>
    </lineage>
</organism>
<evidence type="ECO:0000313" key="7">
    <source>
        <dbReference type="EMBL" id="CAH1637000.1"/>
    </source>
</evidence>
<evidence type="ECO:0000313" key="8">
    <source>
        <dbReference type="Proteomes" id="UP001153321"/>
    </source>
</evidence>
<keyword evidence="3" id="KW-0863">Zinc-finger</keyword>
<dbReference type="SUPFAM" id="SSF53098">
    <property type="entry name" value="Ribonuclease H-like"/>
    <property type="match status" value="1"/>
</dbReference>
<dbReference type="GO" id="GO:0046983">
    <property type="term" value="F:protein dimerization activity"/>
    <property type="evidence" value="ECO:0007669"/>
    <property type="project" value="InterPro"/>
</dbReference>
<dbReference type="Proteomes" id="UP001153321">
    <property type="component" value="Chromosome 14"/>
</dbReference>
<evidence type="ECO:0000256" key="3">
    <source>
        <dbReference type="ARBA" id="ARBA00022771"/>
    </source>
</evidence>
<proteinExistence type="predicted"/>
<reference evidence="7" key="1">
    <citation type="submission" date="2022-02" db="EMBL/GenBank/DDBJ databases">
        <authorList>
            <person name="King R."/>
        </authorList>
    </citation>
    <scope>NUCLEOTIDE SEQUENCE</scope>
</reference>
<dbReference type="GO" id="GO:0005634">
    <property type="term" value="C:nucleus"/>
    <property type="evidence" value="ECO:0007669"/>
    <property type="project" value="UniProtKB-SubCell"/>
</dbReference>
<feature type="domain" description="HAT C-terminal dimerisation" evidence="6">
    <location>
        <begin position="350"/>
        <end position="399"/>
    </location>
</feature>
<keyword evidence="5" id="KW-0539">Nucleus</keyword>
<accession>A0A9P0HZS9</accession>